<keyword evidence="4" id="KW-1185">Reference proteome</keyword>
<sequence>MRNSISRKLSGIFMCKVAHTELRKLAVDAIILLIKRVIIVTTPTSNFWNNAELTQLVLEPLTQLTDINFDDVQEKQLQCVQYLLNCYGDEINGGWLRFINIIGSISQSDSDKHIRSAFQCFQLVVTDYLPTLGLDCYPACVDTAAKFGHQEHDLNIALAAVGSLVCASYSDYPFFLMERKVTLAGVVSNINTHVFLTTACSLRCIDLPRVLSFLTNALSPLCMCGRELQLHLTDFLFQRERSTPEEARQIEPLWVTVFRHFSTLVRDRRPAMRKSASQTLFNAIECHSAQFVQDTWFELLWTVFFPLLSDVQDHCANAPMEREGRSGNLLVHHSRDTAAKQWAETVVLTLSGVARCFVSKQSQLVSLNRFFEIWERLLSNAERAVLTPNSEIAQNALSTLRILLDFDTSQCAIDKSTATWLAFWRTWVSIGGQFIDFFSASNSSEDITKNEAFQSQNTTLQKPAACTFGPDFFALFFDLFPPLFPRVQQNFNGAFFAEFSKIASQGVLGPLLLSHQPPLSGVNGLRTTATTITPSFMSSFTANVVDEQGLTQTQRSVFNCLSVIGEAIQTNESTFQILLVPFLELLLRLSLYAVRITRPGSNTDLVEAIPMNYIVFAEKCLELATQLYKAFANSEVLRNANGLLKMVEALHVPLAAKYKCQCRSTWLLASKCFMETIAIGVPIATKQKSSLPKTANGELWNLVYITIRDFLFCQNQPVEPLSGEEFQQHEALDCKFIELICDRFLSRPEGLPPRFIEQLIGVLGLGSVEASISSADFALLDPNTLRPGPPTPPPLAPTGFQPFVHRPSTISTASTSGAADAAAFITSIDGDMRPFVSREKFMRRCFESLLSFAFFQSDFSPCNSSTSSQSSLKLPAVGSKPHVLCRTAIRDVLDRCRFILQRFAKSAQLTGKCPLPRAKLSEVSFAFQALTVLLTNFTAPPTNSKTSIDANTWSCVIDIYPLVVNCIFVAESSQLLPAIHKLLQLYGRLLQPKANRTVETP</sequence>
<name>W6UUY4_ECHGR</name>
<dbReference type="RefSeq" id="XP_024348440.1">
    <property type="nucleotide sequence ID" value="XM_024497170.1"/>
</dbReference>
<dbReference type="STRING" id="6210.W6UUY4"/>
<dbReference type="GeneID" id="36343636"/>
<dbReference type="KEGG" id="egl:EGR_07921"/>
<accession>W6UUY4</accession>
<dbReference type="Proteomes" id="UP000019149">
    <property type="component" value="Unassembled WGS sequence"/>
</dbReference>
<dbReference type="AlphaFoldDB" id="W6UUY4"/>
<organism evidence="3 4">
    <name type="scientific">Echinococcus granulosus</name>
    <name type="common">Hydatid tapeworm</name>
    <dbReference type="NCBI Taxonomy" id="6210"/>
    <lineage>
        <taxon>Eukaryota</taxon>
        <taxon>Metazoa</taxon>
        <taxon>Spiralia</taxon>
        <taxon>Lophotrochozoa</taxon>
        <taxon>Platyhelminthes</taxon>
        <taxon>Cestoda</taxon>
        <taxon>Eucestoda</taxon>
        <taxon>Cyclophyllidea</taxon>
        <taxon>Taeniidae</taxon>
        <taxon>Echinococcus</taxon>
        <taxon>Echinococcus granulosus group</taxon>
    </lineage>
</organism>
<gene>
    <name evidence="3" type="ORF">EGR_07921</name>
</gene>
<dbReference type="EMBL" id="APAU02000090">
    <property type="protein sequence ID" value="EUB57244.1"/>
    <property type="molecule type" value="Genomic_DNA"/>
</dbReference>
<dbReference type="InterPro" id="IPR032817">
    <property type="entry name" value="Mon2_C"/>
</dbReference>
<dbReference type="InterPro" id="IPR016024">
    <property type="entry name" value="ARM-type_fold"/>
</dbReference>
<feature type="domain" description="Mon2 C-terminal" evidence="2">
    <location>
        <begin position="126"/>
        <end position="173"/>
    </location>
</feature>
<dbReference type="Pfam" id="PF16206">
    <property type="entry name" value="Mon2_C"/>
    <property type="match status" value="4"/>
</dbReference>
<evidence type="ECO:0000259" key="1">
    <source>
        <dbReference type="Pfam" id="PF09324"/>
    </source>
</evidence>
<dbReference type="OMA" id="QDHCANA"/>
<feature type="domain" description="Mon2 C-terminal" evidence="2">
    <location>
        <begin position="419"/>
        <end position="774"/>
    </location>
</feature>
<feature type="domain" description="Mon2 C-terminal" evidence="2">
    <location>
        <begin position="837"/>
        <end position="992"/>
    </location>
</feature>
<evidence type="ECO:0000259" key="2">
    <source>
        <dbReference type="Pfam" id="PF16206"/>
    </source>
</evidence>
<proteinExistence type="predicted"/>
<dbReference type="Pfam" id="PF09324">
    <property type="entry name" value="Sec7-like_HDS"/>
    <property type="match status" value="1"/>
</dbReference>
<dbReference type="CTD" id="36343636"/>
<dbReference type="InterPro" id="IPR015403">
    <property type="entry name" value="Mon2/Sec7/BIG1-like_HDS"/>
</dbReference>
<dbReference type="SUPFAM" id="SSF48371">
    <property type="entry name" value="ARM repeat"/>
    <property type="match status" value="1"/>
</dbReference>
<protein>
    <submittedName>
        <fullName evidence="3">Uncharacterized protein</fullName>
    </submittedName>
</protein>
<feature type="domain" description="Mon2 C-terminal" evidence="2">
    <location>
        <begin position="248"/>
        <end position="416"/>
    </location>
</feature>
<comment type="caution">
    <text evidence="3">The sequence shown here is derived from an EMBL/GenBank/DDBJ whole genome shotgun (WGS) entry which is preliminary data.</text>
</comment>
<evidence type="ECO:0000313" key="4">
    <source>
        <dbReference type="Proteomes" id="UP000019149"/>
    </source>
</evidence>
<feature type="domain" description="Mon2/Sec7/BIG1-like HDS" evidence="1">
    <location>
        <begin position="48"/>
        <end position="122"/>
    </location>
</feature>
<evidence type="ECO:0000313" key="3">
    <source>
        <dbReference type="EMBL" id="EUB57244.1"/>
    </source>
</evidence>
<reference evidence="3 4" key="1">
    <citation type="journal article" date="2013" name="Nat. Genet.">
        <title>The genome of the hydatid tapeworm Echinococcus granulosus.</title>
        <authorList>
            <person name="Zheng H."/>
            <person name="Zhang W."/>
            <person name="Zhang L."/>
            <person name="Zhang Z."/>
            <person name="Li J."/>
            <person name="Lu G."/>
            <person name="Zhu Y."/>
            <person name="Wang Y."/>
            <person name="Huang Y."/>
            <person name="Liu J."/>
            <person name="Kang H."/>
            <person name="Chen J."/>
            <person name="Wang L."/>
            <person name="Chen A."/>
            <person name="Yu S."/>
            <person name="Gao Z."/>
            <person name="Jin L."/>
            <person name="Gu W."/>
            <person name="Wang Z."/>
            <person name="Zhao L."/>
            <person name="Shi B."/>
            <person name="Wen H."/>
            <person name="Lin R."/>
            <person name="Jones M.K."/>
            <person name="Brejova B."/>
            <person name="Vinar T."/>
            <person name="Zhao G."/>
            <person name="McManus D.P."/>
            <person name="Chen Z."/>
            <person name="Zhou Y."/>
            <person name="Wang S."/>
        </authorList>
    </citation>
    <scope>NUCLEOTIDE SEQUENCE [LARGE SCALE GENOMIC DNA]</scope>
</reference>
<dbReference type="OrthoDB" id="294853at2759"/>